<evidence type="ECO:0000313" key="1">
    <source>
        <dbReference type="EMBL" id="EHK22940.1"/>
    </source>
</evidence>
<comment type="caution">
    <text evidence="1">The sequence shown here is derived from an EMBL/GenBank/DDBJ whole genome shotgun (WGS) entry which is preliminary data.</text>
</comment>
<dbReference type="OrthoDB" id="536881at2759"/>
<reference evidence="1 2" key="1">
    <citation type="journal article" date="2011" name="Genome Biol.">
        <title>Comparative genome sequence analysis underscores mycoparasitism as the ancestral life style of Trichoderma.</title>
        <authorList>
            <person name="Kubicek C.P."/>
            <person name="Herrera-Estrella A."/>
            <person name="Seidl-Seiboth V."/>
            <person name="Martinez D.A."/>
            <person name="Druzhinina I.S."/>
            <person name="Thon M."/>
            <person name="Zeilinger S."/>
            <person name="Casas-Flores S."/>
            <person name="Horwitz B.A."/>
            <person name="Mukherjee P.K."/>
            <person name="Mukherjee M."/>
            <person name="Kredics L."/>
            <person name="Alcaraz L.D."/>
            <person name="Aerts A."/>
            <person name="Antal Z."/>
            <person name="Atanasova L."/>
            <person name="Cervantes-Badillo M.G."/>
            <person name="Challacombe J."/>
            <person name="Chertkov O."/>
            <person name="McCluskey K."/>
            <person name="Coulpier F."/>
            <person name="Deshpande N."/>
            <person name="von Doehren H."/>
            <person name="Ebbole D.J."/>
            <person name="Esquivel-Naranjo E.U."/>
            <person name="Fekete E."/>
            <person name="Flipphi M."/>
            <person name="Glaser F."/>
            <person name="Gomez-Rodriguez E.Y."/>
            <person name="Gruber S."/>
            <person name="Han C."/>
            <person name="Henrissat B."/>
            <person name="Hermosa R."/>
            <person name="Hernandez-Onate M."/>
            <person name="Karaffa L."/>
            <person name="Kosti I."/>
            <person name="Le Crom S."/>
            <person name="Lindquist E."/>
            <person name="Lucas S."/>
            <person name="Luebeck M."/>
            <person name="Luebeck P.S."/>
            <person name="Margeot A."/>
            <person name="Metz B."/>
            <person name="Misra M."/>
            <person name="Nevalainen H."/>
            <person name="Omann M."/>
            <person name="Packer N."/>
            <person name="Perrone G."/>
            <person name="Uresti-Rivera E.E."/>
            <person name="Salamov A."/>
            <person name="Schmoll M."/>
            <person name="Seiboth B."/>
            <person name="Shapiro H."/>
            <person name="Sukno S."/>
            <person name="Tamayo-Ramos J.A."/>
            <person name="Tisch D."/>
            <person name="Wiest A."/>
            <person name="Wilkinson H.H."/>
            <person name="Zhang M."/>
            <person name="Coutinho P.M."/>
            <person name="Kenerley C.M."/>
            <person name="Monte E."/>
            <person name="Baker S.E."/>
            <person name="Grigoriev I.V."/>
        </authorList>
    </citation>
    <scope>NUCLEOTIDE SEQUENCE [LARGE SCALE GENOMIC DNA]</scope>
    <source>
        <strain evidence="2">Gv29-8 / FGSC 10586</strain>
    </source>
</reference>
<protein>
    <submittedName>
        <fullName evidence="1">Uncharacterized protein</fullName>
    </submittedName>
</protein>
<dbReference type="GeneID" id="25791629"/>
<organism evidence="1 2">
    <name type="scientific">Hypocrea virens (strain Gv29-8 / FGSC 10586)</name>
    <name type="common">Gliocladium virens</name>
    <name type="synonym">Trichoderma virens</name>
    <dbReference type="NCBI Taxonomy" id="413071"/>
    <lineage>
        <taxon>Eukaryota</taxon>
        <taxon>Fungi</taxon>
        <taxon>Dikarya</taxon>
        <taxon>Ascomycota</taxon>
        <taxon>Pezizomycotina</taxon>
        <taxon>Sordariomycetes</taxon>
        <taxon>Hypocreomycetidae</taxon>
        <taxon>Hypocreales</taxon>
        <taxon>Hypocreaceae</taxon>
        <taxon>Trichoderma</taxon>
    </lineage>
</organism>
<dbReference type="Proteomes" id="UP000007115">
    <property type="component" value="Unassembled WGS sequence"/>
</dbReference>
<dbReference type="InParanoid" id="G9MS78"/>
<keyword evidence="2" id="KW-1185">Reference proteome</keyword>
<name>G9MS78_HYPVG</name>
<accession>G9MS78</accession>
<dbReference type="RefSeq" id="XP_013957143.1">
    <property type="nucleotide sequence ID" value="XM_014101668.1"/>
</dbReference>
<gene>
    <name evidence="1" type="ORF">TRIVIDRAFT_222197</name>
</gene>
<dbReference type="AlphaFoldDB" id="G9MS78"/>
<proteinExistence type="predicted"/>
<dbReference type="HOGENOM" id="CLU_2027055_0_0_1"/>
<evidence type="ECO:0000313" key="2">
    <source>
        <dbReference type="Proteomes" id="UP000007115"/>
    </source>
</evidence>
<dbReference type="EMBL" id="ABDF02000006">
    <property type="protein sequence ID" value="EHK22940.1"/>
    <property type="molecule type" value="Genomic_DNA"/>
</dbReference>
<sequence length="122" mass="13769">MSLTNLTFERGTAQLTRNPKLANLTIETVNLNGNNNFKDLLLPVDSMSNLSVFYESVLTRLELPPQAVNYTDFSFTVNSCRNLNLSSQFATNADGTIRQTWYWPQKDMSDIDIEGNIATPFL</sequence>
<dbReference type="VEuPathDB" id="FungiDB:TRIVIDRAFT_222197"/>